<gene>
    <name evidence="5" type="ORF">NKG59_09450</name>
</gene>
<proteinExistence type="predicted"/>
<keyword evidence="1" id="KW-0547">Nucleotide-binding</keyword>
<dbReference type="GO" id="GO:0005829">
    <property type="term" value="C:cytosol"/>
    <property type="evidence" value="ECO:0007669"/>
    <property type="project" value="TreeGrafter"/>
</dbReference>
<dbReference type="Gene3D" id="3.40.50.2300">
    <property type="match status" value="1"/>
</dbReference>
<evidence type="ECO:0000259" key="4">
    <source>
        <dbReference type="PROSITE" id="PS50110"/>
    </source>
</evidence>
<dbReference type="SUPFAM" id="SSF52540">
    <property type="entry name" value="P-loop containing nucleoside triphosphate hydrolases"/>
    <property type="match status" value="1"/>
</dbReference>
<protein>
    <submittedName>
        <fullName evidence="5">AAA family ATPase</fullName>
    </submittedName>
</protein>
<dbReference type="InterPro" id="IPR027417">
    <property type="entry name" value="P-loop_NTPase"/>
</dbReference>
<accession>A0AA41WTL4</accession>
<feature type="modified residue" description="4-aspartylphosphate" evidence="3">
    <location>
        <position position="55"/>
    </location>
</feature>
<dbReference type="GO" id="GO:0005524">
    <property type="term" value="F:ATP binding"/>
    <property type="evidence" value="ECO:0007669"/>
    <property type="project" value="UniProtKB-KW"/>
</dbReference>
<keyword evidence="2" id="KW-0067">ATP-binding</keyword>
<dbReference type="SUPFAM" id="SSF52172">
    <property type="entry name" value="CheY-like"/>
    <property type="match status" value="1"/>
</dbReference>
<dbReference type="InterPro" id="IPR001789">
    <property type="entry name" value="Sig_transdc_resp-reg_receiver"/>
</dbReference>
<dbReference type="PANTHER" id="PTHR43384:SF6">
    <property type="entry name" value="SEPTUM SITE-DETERMINING PROTEIN MIND HOMOLOG, CHLOROPLASTIC"/>
    <property type="match status" value="1"/>
</dbReference>
<evidence type="ECO:0000313" key="6">
    <source>
        <dbReference type="Proteomes" id="UP001162793"/>
    </source>
</evidence>
<keyword evidence="6" id="KW-1185">Reference proteome</keyword>
<dbReference type="GO" id="GO:0009898">
    <property type="term" value="C:cytoplasmic side of plasma membrane"/>
    <property type="evidence" value="ECO:0007669"/>
    <property type="project" value="TreeGrafter"/>
</dbReference>
<dbReference type="InterPro" id="IPR011006">
    <property type="entry name" value="CheY-like_superfamily"/>
</dbReference>
<comment type="caution">
    <text evidence="5">The sequence shown here is derived from an EMBL/GenBank/DDBJ whole genome shotgun (WGS) entry which is preliminary data.</text>
</comment>
<feature type="domain" description="Response regulatory" evidence="4">
    <location>
        <begin position="3"/>
        <end position="120"/>
    </location>
</feature>
<dbReference type="RefSeq" id="WP_045203580.1">
    <property type="nucleotide sequence ID" value="NZ_JAMYWC010000003.1"/>
</dbReference>
<dbReference type="InterPro" id="IPR050625">
    <property type="entry name" value="ParA/MinD_ATPase"/>
</dbReference>
<dbReference type="PANTHER" id="PTHR43384">
    <property type="entry name" value="SEPTUM SITE-DETERMINING PROTEIN MIND HOMOLOG, CHLOROPLASTIC-RELATED"/>
    <property type="match status" value="1"/>
</dbReference>
<dbReference type="Pfam" id="PF13614">
    <property type="entry name" value="AAA_31"/>
    <property type="match status" value="1"/>
</dbReference>
<dbReference type="GO" id="GO:0000160">
    <property type="term" value="P:phosphorelay signal transduction system"/>
    <property type="evidence" value="ECO:0007669"/>
    <property type="project" value="InterPro"/>
</dbReference>
<evidence type="ECO:0000256" key="3">
    <source>
        <dbReference type="PROSITE-ProRule" id="PRU00169"/>
    </source>
</evidence>
<dbReference type="Proteomes" id="UP001162793">
    <property type="component" value="Unassembled WGS sequence"/>
</dbReference>
<reference evidence="6" key="1">
    <citation type="journal article" date="2023" name="Front. Microbiol.">
        <title>Ralstonia chuxiongensis sp. nov., Ralstonia mojiangensis sp. nov., and Ralstonia soli sp. nov., isolated from tobacco fields, are three novel species in the family Burkholderiaceae.</title>
        <authorList>
            <person name="Lu C.H."/>
            <person name="Zhang Y.Y."/>
            <person name="Jiang N."/>
            <person name="Chen W."/>
            <person name="Shao X."/>
            <person name="Zhao Z.M."/>
            <person name="Lu W.L."/>
            <person name="Hu X."/>
            <person name="Xi Y.X."/>
            <person name="Zou S.Y."/>
            <person name="Wei Q.J."/>
            <person name="Lin Z.L."/>
            <person name="Gong L."/>
            <person name="Gai X.T."/>
            <person name="Zhang L.Q."/>
            <person name="Li J.Y."/>
            <person name="Jin Y."/>
            <person name="Xia Z.Y."/>
        </authorList>
    </citation>
    <scope>NUCLEOTIDE SEQUENCE [LARGE SCALE GENOMIC DNA]</scope>
    <source>
        <strain evidence="6">21YRMH01-3</strain>
    </source>
</reference>
<dbReference type="GO" id="GO:0016887">
    <property type="term" value="F:ATP hydrolysis activity"/>
    <property type="evidence" value="ECO:0007669"/>
    <property type="project" value="TreeGrafter"/>
</dbReference>
<keyword evidence="3" id="KW-0597">Phosphoprotein</keyword>
<evidence type="ECO:0000256" key="1">
    <source>
        <dbReference type="ARBA" id="ARBA00022741"/>
    </source>
</evidence>
<dbReference type="AlphaFoldDB" id="A0AA41WTL4"/>
<dbReference type="Gene3D" id="3.40.50.300">
    <property type="entry name" value="P-loop containing nucleotide triphosphate hydrolases"/>
    <property type="match status" value="1"/>
</dbReference>
<sequence>MLKILIASEDGERLADLARLVAAAGSYQVMHLHAAPGSLSTHACQLRGADALIIDQPSSGPSQMLSIELLRQQFTDLPCILVTQTQERDDLIRALRAGVSDILTWPLERAQLTTALTRLETNHIPRTREEARVIAFISSKGGAGSSFIASNVGYTLAAYEHKRVLLIDLNTQFSDTHFLVSNKTPPATLSEVCAQVDRLDDAFLEACLTRVTKDFDVLAGASDPIKAGEIKKDKIEYVLSLVSPIYDFILVDVGQAINPLSIAVLDHCDQICVVVQPTIAFARTGRRLLDILHGLHYPAEKLRILVNRHGKRDELPRSTLEQVFGQKLFHVLPEDAASVDDSICQGMPIAQHHRSSAMAKALMALANVFATARENDRHASQEKGFSLSKFFSRAKTSSPNIA</sequence>
<dbReference type="InterPro" id="IPR025669">
    <property type="entry name" value="AAA_dom"/>
</dbReference>
<dbReference type="GO" id="GO:0051782">
    <property type="term" value="P:negative regulation of cell division"/>
    <property type="evidence" value="ECO:0007669"/>
    <property type="project" value="TreeGrafter"/>
</dbReference>
<evidence type="ECO:0000313" key="5">
    <source>
        <dbReference type="EMBL" id="MCP1172584.1"/>
    </source>
</evidence>
<organism evidence="5 6">
    <name type="scientific">Ralstonia chuxiongensis</name>
    <dbReference type="NCBI Taxonomy" id="2957504"/>
    <lineage>
        <taxon>Bacteria</taxon>
        <taxon>Pseudomonadati</taxon>
        <taxon>Pseudomonadota</taxon>
        <taxon>Betaproteobacteria</taxon>
        <taxon>Burkholderiales</taxon>
        <taxon>Burkholderiaceae</taxon>
        <taxon>Ralstonia</taxon>
    </lineage>
</organism>
<evidence type="ECO:0000256" key="2">
    <source>
        <dbReference type="ARBA" id="ARBA00022840"/>
    </source>
</evidence>
<dbReference type="EMBL" id="JAMYWC010000003">
    <property type="protein sequence ID" value="MCP1172584.1"/>
    <property type="molecule type" value="Genomic_DNA"/>
</dbReference>
<name>A0AA41WTL4_9RALS</name>
<dbReference type="PROSITE" id="PS50110">
    <property type="entry name" value="RESPONSE_REGULATORY"/>
    <property type="match status" value="1"/>
</dbReference>